<dbReference type="InterPro" id="IPR014825">
    <property type="entry name" value="DNA_alkylation"/>
</dbReference>
<sequence length="241" mass="28588">MDILLRNKVLENLRDLQDLKYRDFHTKLIPGADKDLFIGVRMPQLRKYMKQIVKDGEANQVIENILEIAEAGKEPLYYEERVICGILMGMTIKDYDTWENLARRFVPLIDNWAVCDGACASMKVIARHQQEAWPFLKKYLEDNREYYIRFGVVMLMDWFIDEEYIDRVLLEMQKAKTDDYYAMMAVAWALSVCFVKFPEKTMEVIKTGSLDVVTHNKTIQKIRESYRVDAETKKELQNYRR</sequence>
<keyword evidence="2" id="KW-1185">Reference proteome</keyword>
<dbReference type="InterPro" id="IPR016024">
    <property type="entry name" value="ARM-type_fold"/>
</dbReference>
<evidence type="ECO:0000313" key="1">
    <source>
        <dbReference type="EMBL" id="MBE5035154.1"/>
    </source>
</evidence>
<dbReference type="EMBL" id="JADCKA010000002">
    <property type="protein sequence ID" value="MBE5035154.1"/>
    <property type="molecule type" value="Genomic_DNA"/>
</dbReference>
<name>A0ABR9QWA1_9FIRM</name>
<dbReference type="Pfam" id="PF08713">
    <property type="entry name" value="DNA_alkylation"/>
    <property type="match status" value="1"/>
</dbReference>
<reference evidence="1 2" key="1">
    <citation type="submission" date="2020-10" db="EMBL/GenBank/DDBJ databases">
        <title>ChiBAC.</title>
        <authorList>
            <person name="Zenner C."/>
            <person name="Hitch T.C.A."/>
            <person name="Clavel T."/>
        </authorList>
    </citation>
    <scope>NUCLEOTIDE SEQUENCE [LARGE SCALE GENOMIC DNA]</scope>
    <source>
        <strain evidence="1 2">DSM 108706</strain>
    </source>
</reference>
<dbReference type="PANTHER" id="PTHR34070:SF1">
    <property type="entry name" value="DNA ALKYLATION REPAIR PROTEIN"/>
    <property type="match status" value="1"/>
</dbReference>
<evidence type="ECO:0000313" key="2">
    <source>
        <dbReference type="Proteomes" id="UP001516588"/>
    </source>
</evidence>
<dbReference type="PANTHER" id="PTHR34070">
    <property type="entry name" value="ARMADILLO-TYPE FOLD"/>
    <property type="match status" value="1"/>
</dbReference>
<gene>
    <name evidence="1" type="ORF">INF20_02525</name>
</gene>
<dbReference type="SUPFAM" id="SSF48371">
    <property type="entry name" value="ARM repeat"/>
    <property type="match status" value="1"/>
</dbReference>
<accession>A0ABR9QWA1</accession>
<organism evidence="1 2">
    <name type="scientific">Gallibacter intestinalis</name>
    <dbReference type="NCBI Taxonomy" id="2779356"/>
    <lineage>
        <taxon>Bacteria</taxon>
        <taxon>Bacillati</taxon>
        <taxon>Bacillota</taxon>
        <taxon>Clostridia</taxon>
        <taxon>Eubacteriales</taxon>
        <taxon>Eubacteriaceae</taxon>
        <taxon>Gallibacter</taxon>
    </lineage>
</organism>
<dbReference type="Proteomes" id="UP001516588">
    <property type="component" value="Unassembled WGS sequence"/>
</dbReference>
<proteinExistence type="predicted"/>
<comment type="caution">
    <text evidence="1">The sequence shown here is derived from an EMBL/GenBank/DDBJ whole genome shotgun (WGS) entry which is preliminary data.</text>
</comment>
<protein>
    <submittedName>
        <fullName evidence="1">DNA alkylation repair protein</fullName>
    </submittedName>
</protein>
<dbReference type="CDD" id="cd06561">
    <property type="entry name" value="AlkD_like"/>
    <property type="match status" value="1"/>
</dbReference>
<dbReference type="Gene3D" id="1.25.10.90">
    <property type="match status" value="1"/>
</dbReference>
<dbReference type="RefSeq" id="WP_226384818.1">
    <property type="nucleotide sequence ID" value="NZ_JADCKA010000002.1"/>
</dbReference>